<protein>
    <submittedName>
        <fullName evidence="2">GL26116</fullName>
    </submittedName>
</protein>
<gene>
    <name evidence="2" type="primary">Dper\GL26116</name>
    <name evidence="2" type="ORF">Dper_GL26116</name>
</gene>
<organism evidence="3">
    <name type="scientific">Drosophila persimilis</name>
    <name type="common">Fruit fly</name>
    <dbReference type="NCBI Taxonomy" id="7234"/>
    <lineage>
        <taxon>Eukaryota</taxon>
        <taxon>Metazoa</taxon>
        <taxon>Ecdysozoa</taxon>
        <taxon>Arthropoda</taxon>
        <taxon>Hexapoda</taxon>
        <taxon>Insecta</taxon>
        <taxon>Pterygota</taxon>
        <taxon>Neoptera</taxon>
        <taxon>Endopterygota</taxon>
        <taxon>Diptera</taxon>
        <taxon>Brachycera</taxon>
        <taxon>Muscomorpha</taxon>
        <taxon>Ephydroidea</taxon>
        <taxon>Drosophilidae</taxon>
        <taxon>Drosophila</taxon>
        <taxon>Sophophora</taxon>
    </lineage>
</organism>
<evidence type="ECO:0000313" key="2">
    <source>
        <dbReference type="EMBL" id="EDW37188.1"/>
    </source>
</evidence>
<keyword evidence="3" id="KW-1185">Reference proteome</keyword>
<dbReference type="HOGENOM" id="CLU_2063885_0_0_1"/>
<dbReference type="AlphaFoldDB" id="B4GKM2"/>
<feature type="region of interest" description="Disordered" evidence="1">
    <location>
        <begin position="42"/>
        <end position="100"/>
    </location>
</feature>
<feature type="compositionally biased region" description="Acidic residues" evidence="1">
    <location>
        <begin position="53"/>
        <end position="78"/>
    </location>
</feature>
<proteinExistence type="predicted"/>
<name>B4GKM2_DROPE</name>
<evidence type="ECO:0000256" key="1">
    <source>
        <dbReference type="SAM" id="MobiDB-lite"/>
    </source>
</evidence>
<reference evidence="2 3" key="1">
    <citation type="journal article" date="2007" name="Nature">
        <title>Evolution of genes and genomes on the Drosophila phylogeny.</title>
        <authorList>
            <consortium name="Drosophila 12 Genomes Consortium"/>
            <person name="Clark A.G."/>
            <person name="Eisen M.B."/>
            <person name="Smith D.R."/>
            <person name="Bergman C.M."/>
            <person name="Oliver B."/>
            <person name="Markow T.A."/>
            <person name="Kaufman T.C."/>
            <person name="Kellis M."/>
            <person name="Gelbart W."/>
            <person name="Iyer V.N."/>
            <person name="Pollard D.A."/>
            <person name="Sackton T.B."/>
            <person name="Larracuente A.M."/>
            <person name="Singh N.D."/>
            <person name="Abad J.P."/>
            <person name="Abt D.N."/>
            <person name="Adryan B."/>
            <person name="Aguade M."/>
            <person name="Akashi H."/>
            <person name="Anderson W.W."/>
            <person name="Aquadro C.F."/>
            <person name="Ardell D.H."/>
            <person name="Arguello R."/>
            <person name="Artieri C.G."/>
            <person name="Barbash D.A."/>
            <person name="Barker D."/>
            <person name="Barsanti P."/>
            <person name="Batterham P."/>
            <person name="Batzoglou S."/>
            <person name="Begun D."/>
            <person name="Bhutkar A."/>
            <person name="Blanco E."/>
            <person name="Bosak S.A."/>
            <person name="Bradley R.K."/>
            <person name="Brand A.D."/>
            <person name="Brent M.R."/>
            <person name="Brooks A.N."/>
            <person name="Brown R.H."/>
            <person name="Butlin R.K."/>
            <person name="Caggese C."/>
            <person name="Calvi B.R."/>
            <person name="Bernardo de Carvalho A."/>
            <person name="Caspi A."/>
            <person name="Castrezana S."/>
            <person name="Celniker S.E."/>
            <person name="Chang J.L."/>
            <person name="Chapple C."/>
            <person name="Chatterji S."/>
            <person name="Chinwalla A."/>
            <person name="Civetta A."/>
            <person name="Clifton S.W."/>
            <person name="Comeron J.M."/>
            <person name="Costello J.C."/>
            <person name="Coyne J.A."/>
            <person name="Daub J."/>
            <person name="David R.G."/>
            <person name="Delcher A.L."/>
            <person name="Delehaunty K."/>
            <person name="Do C.B."/>
            <person name="Ebling H."/>
            <person name="Edwards K."/>
            <person name="Eickbush T."/>
            <person name="Evans J.D."/>
            <person name="Filipski A."/>
            <person name="Findeiss S."/>
            <person name="Freyhult E."/>
            <person name="Fulton L."/>
            <person name="Fulton R."/>
            <person name="Garcia A.C."/>
            <person name="Gardiner A."/>
            <person name="Garfield D.A."/>
            <person name="Garvin B.E."/>
            <person name="Gibson G."/>
            <person name="Gilbert D."/>
            <person name="Gnerre S."/>
            <person name="Godfrey J."/>
            <person name="Good R."/>
            <person name="Gotea V."/>
            <person name="Gravely B."/>
            <person name="Greenberg A.J."/>
            <person name="Griffiths-Jones S."/>
            <person name="Gross S."/>
            <person name="Guigo R."/>
            <person name="Gustafson E.A."/>
            <person name="Haerty W."/>
            <person name="Hahn M.W."/>
            <person name="Halligan D.L."/>
            <person name="Halpern A.L."/>
            <person name="Halter G.M."/>
            <person name="Han M.V."/>
            <person name="Heger A."/>
            <person name="Hillier L."/>
            <person name="Hinrichs A.S."/>
            <person name="Holmes I."/>
            <person name="Hoskins R.A."/>
            <person name="Hubisz M.J."/>
            <person name="Hultmark D."/>
            <person name="Huntley M.A."/>
            <person name="Jaffe D.B."/>
            <person name="Jagadeeshan S."/>
            <person name="Jeck W.R."/>
            <person name="Johnson J."/>
            <person name="Jones C.D."/>
            <person name="Jordan W.C."/>
            <person name="Karpen G.H."/>
            <person name="Kataoka E."/>
            <person name="Keightley P.D."/>
            <person name="Kheradpour P."/>
            <person name="Kirkness E.F."/>
            <person name="Koerich L.B."/>
            <person name="Kristiansen K."/>
            <person name="Kudrna D."/>
            <person name="Kulathinal R.J."/>
            <person name="Kumar S."/>
            <person name="Kwok R."/>
            <person name="Lander E."/>
            <person name="Langley C.H."/>
            <person name="Lapoint R."/>
            <person name="Lazzaro B.P."/>
            <person name="Lee S.J."/>
            <person name="Levesque L."/>
            <person name="Li R."/>
            <person name="Lin C.F."/>
            <person name="Lin M.F."/>
            <person name="Lindblad-Toh K."/>
            <person name="Llopart A."/>
            <person name="Long M."/>
            <person name="Low L."/>
            <person name="Lozovsky E."/>
            <person name="Lu J."/>
            <person name="Luo M."/>
            <person name="Machado C.A."/>
            <person name="Makalowski W."/>
            <person name="Marzo M."/>
            <person name="Matsuda M."/>
            <person name="Matzkin L."/>
            <person name="McAllister B."/>
            <person name="McBride C.S."/>
            <person name="McKernan B."/>
            <person name="McKernan K."/>
            <person name="Mendez-Lago M."/>
            <person name="Minx P."/>
            <person name="Mollenhauer M.U."/>
            <person name="Montooth K."/>
            <person name="Mount S.M."/>
            <person name="Mu X."/>
            <person name="Myers E."/>
            <person name="Negre B."/>
            <person name="Newfeld S."/>
            <person name="Nielsen R."/>
            <person name="Noor M.A."/>
            <person name="O'Grady P."/>
            <person name="Pachter L."/>
            <person name="Papaceit M."/>
            <person name="Parisi M.J."/>
            <person name="Parisi M."/>
            <person name="Parts L."/>
            <person name="Pedersen J.S."/>
            <person name="Pesole G."/>
            <person name="Phillippy A.M."/>
            <person name="Ponting C.P."/>
            <person name="Pop M."/>
            <person name="Porcelli D."/>
            <person name="Powell J.R."/>
            <person name="Prohaska S."/>
            <person name="Pruitt K."/>
            <person name="Puig M."/>
            <person name="Quesneville H."/>
            <person name="Ram K.R."/>
            <person name="Rand D."/>
            <person name="Rasmussen M.D."/>
            <person name="Reed L.K."/>
            <person name="Reenan R."/>
            <person name="Reily A."/>
            <person name="Remington K.A."/>
            <person name="Rieger T.T."/>
            <person name="Ritchie M.G."/>
            <person name="Robin C."/>
            <person name="Rogers Y.H."/>
            <person name="Rohde C."/>
            <person name="Rozas J."/>
            <person name="Rubenfield M.J."/>
            <person name="Ruiz A."/>
            <person name="Russo S."/>
            <person name="Salzberg S.L."/>
            <person name="Sanchez-Gracia A."/>
            <person name="Saranga D.J."/>
            <person name="Sato H."/>
            <person name="Schaeffer S.W."/>
            <person name="Schatz M.C."/>
            <person name="Schlenke T."/>
            <person name="Schwartz R."/>
            <person name="Segarra C."/>
            <person name="Singh R.S."/>
            <person name="Sirot L."/>
            <person name="Sirota M."/>
            <person name="Sisneros N.B."/>
            <person name="Smith C.D."/>
            <person name="Smith T.F."/>
            <person name="Spieth J."/>
            <person name="Stage D.E."/>
            <person name="Stark A."/>
            <person name="Stephan W."/>
            <person name="Strausberg R.L."/>
            <person name="Strempel S."/>
            <person name="Sturgill D."/>
            <person name="Sutton G."/>
            <person name="Sutton G.G."/>
            <person name="Tao W."/>
            <person name="Teichmann S."/>
            <person name="Tobari Y.N."/>
            <person name="Tomimura Y."/>
            <person name="Tsolas J.M."/>
            <person name="Valente V.L."/>
            <person name="Venter E."/>
            <person name="Venter J.C."/>
            <person name="Vicario S."/>
            <person name="Vieira F.G."/>
            <person name="Vilella A.J."/>
            <person name="Villasante A."/>
            <person name="Walenz B."/>
            <person name="Wang J."/>
            <person name="Wasserman M."/>
            <person name="Watts T."/>
            <person name="Wilson D."/>
            <person name="Wilson R.K."/>
            <person name="Wing R.A."/>
            <person name="Wolfner M.F."/>
            <person name="Wong A."/>
            <person name="Wong G.K."/>
            <person name="Wu C.I."/>
            <person name="Wu G."/>
            <person name="Yamamoto D."/>
            <person name="Yang H.P."/>
            <person name="Yang S.P."/>
            <person name="Yorke J.A."/>
            <person name="Yoshida K."/>
            <person name="Zdobnov E."/>
            <person name="Zhang P."/>
            <person name="Zhang Y."/>
            <person name="Zimin A.V."/>
            <person name="Baldwin J."/>
            <person name="Abdouelleil A."/>
            <person name="Abdulkadir J."/>
            <person name="Abebe A."/>
            <person name="Abera B."/>
            <person name="Abreu J."/>
            <person name="Acer S.C."/>
            <person name="Aftuck L."/>
            <person name="Alexander A."/>
            <person name="An P."/>
            <person name="Anderson E."/>
            <person name="Anderson S."/>
            <person name="Arachi H."/>
            <person name="Azer M."/>
            <person name="Bachantsang P."/>
            <person name="Barry A."/>
            <person name="Bayul T."/>
            <person name="Berlin A."/>
            <person name="Bessette D."/>
            <person name="Bloom T."/>
            <person name="Blye J."/>
            <person name="Boguslavskiy L."/>
            <person name="Bonnet C."/>
            <person name="Boukhgalter B."/>
            <person name="Bourzgui I."/>
            <person name="Brown A."/>
            <person name="Cahill P."/>
            <person name="Channer S."/>
            <person name="Cheshatsang Y."/>
            <person name="Chuda L."/>
            <person name="Citroen M."/>
            <person name="Collymore A."/>
            <person name="Cooke P."/>
            <person name="Costello M."/>
            <person name="D'Aco K."/>
            <person name="Daza R."/>
            <person name="De Haan G."/>
            <person name="DeGray S."/>
            <person name="DeMaso C."/>
            <person name="Dhargay N."/>
            <person name="Dooley K."/>
            <person name="Dooley E."/>
            <person name="Doricent M."/>
            <person name="Dorje P."/>
            <person name="Dorjee K."/>
            <person name="Dupes A."/>
            <person name="Elong R."/>
            <person name="Falk J."/>
            <person name="Farina A."/>
            <person name="Faro S."/>
            <person name="Ferguson D."/>
            <person name="Fisher S."/>
            <person name="Foley C.D."/>
            <person name="Franke A."/>
            <person name="Friedrich D."/>
            <person name="Gadbois L."/>
            <person name="Gearin G."/>
            <person name="Gearin C.R."/>
            <person name="Giannoukos G."/>
            <person name="Goode T."/>
            <person name="Graham J."/>
            <person name="Grandbois E."/>
            <person name="Grewal S."/>
            <person name="Gyaltsen K."/>
            <person name="Hafez N."/>
            <person name="Hagos B."/>
            <person name="Hall J."/>
            <person name="Henson C."/>
            <person name="Hollinger A."/>
            <person name="Honan T."/>
            <person name="Huard M.D."/>
            <person name="Hughes L."/>
            <person name="Hurhula B."/>
            <person name="Husby M.E."/>
            <person name="Kamat A."/>
            <person name="Kanga B."/>
            <person name="Kashin S."/>
            <person name="Khazanovich D."/>
            <person name="Kisner P."/>
            <person name="Lance K."/>
            <person name="Lara M."/>
            <person name="Lee W."/>
            <person name="Lennon N."/>
            <person name="Letendre F."/>
            <person name="LeVine R."/>
            <person name="Lipovsky A."/>
            <person name="Liu X."/>
            <person name="Liu J."/>
            <person name="Liu S."/>
            <person name="Lokyitsang T."/>
            <person name="Lokyitsang Y."/>
            <person name="Lubonja R."/>
            <person name="Lui A."/>
            <person name="MacDonald P."/>
            <person name="Magnisalis V."/>
            <person name="Maru K."/>
            <person name="Matthews C."/>
            <person name="McCusker W."/>
            <person name="McDonough S."/>
            <person name="Mehta T."/>
            <person name="Meldrim J."/>
            <person name="Meneus L."/>
            <person name="Mihai O."/>
            <person name="Mihalev A."/>
            <person name="Mihova T."/>
            <person name="Mittelman R."/>
            <person name="Mlenga V."/>
            <person name="Montmayeur A."/>
            <person name="Mulrain L."/>
            <person name="Navidi A."/>
            <person name="Naylor J."/>
            <person name="Negash T."/>
            <person name="Nguyen T."/>
            <person name="Nguyen N."/>
            <person name="Nicol R."/>
            <person name="Norbu C."/>
            <person name="Norbu N."/>
            <person name="Novod N."/>
            <person name="O'Neill B."/>
            <person name="Osman S."/>
            <person name="Markiewicz E."/>
            <person name="Oyono O.L."/>
            <person name="Patti C."/>
            <person name="Phunkhang P."/>
            <person name="Pierre F."/>
            <person name="Priest M."/>
            <person name="Raghuraman S."/>
            <person name="Rege F."/>
            <person name="Reyes R."/>
            <person name="Rise C."/>
            <person name="Rogov P."/>
            <person name="Ross K."/>
            <person name="Ryan E."/>
            <person name="Settipalli S."/>
            <person name="Shea T."/>
            <person name="Sherpa N."/>
            <person name="Shi L."/>
            <person name="Shih D."/>
            <person name="Sparrow T."/>
            <person name="Spaulding J."/>
            <person name="Stalker J."/>
            <person name="Stange-Thomann N."/>
            <person name="Stavropoulos S."/>
            <person name="Stone C."/>
            <person name="Strader C."/>
            <person name="Tesfaye S."/>
            <person name="Thomson T."/>
            <person name="Thoulutsang Y."/>
            <person name="Thoulutsang D."/>
            <person name="Topham K."/>
            <person name="Topping I."/>
            <person name="Tsamla T."/>
            <person name="Vassiliev H."/>
            <person name="Vo A."/>
            <person name="Wangchuk T."/>
            <person name="Wangdi T."/>
            <person name="Weiand M."/>
            <person name="Wilkinson J."/>
            <person name="Wilson A."/>
            <person name="Yadav S."/>
            <person name="Young G."/>
            <person name="Yu Q."/>
            <person name="Zembek L."/>
            <person name="Zhong D."/>
            <person name="Zimmer A."/>
            <person name="Zwirko Z."/>
            <person name="Jaffe D.B."/>
            <person name="Alvarez P."/>
            <person name="Brockman W."/>
            <person name="Butler J."/>
            <person name="Chin C."/>
            <person name="Gnerre S."/>
            <person name="Grabherr M."/>
            <person name="Kleber M."/>
            <person name="Mauceli E."/>
            <person name="MacCallum I."/>
        </authorList>
    </citation>
    <scope>NUCLEOTIDE SEQUENCE [LARGE SCALE GENOMIC DNA]</scope>
    <source>
        <strain evidence="3">MSH-3 / Tucson 14011-0111.49</strain>
    </source>
</reference>
<dbReference type="EMBL" id="CH479184">
    <property type="protein sequence ID" value="EDW37188.1"/>
    <property type="molecule type" value="Genomic_DNA"/>
</dbReference>
<dbReference type="Proteomes" id="UP000008744">
    <property type="component" value="Unassembled WGS sequence"/>
</dbReference>
<sequence length="119" mass="13599">MHLESSLQRHRHHRPHHECSTATTVFMAMGITTCCHDIFKIHAHPTPSPLPDTDTDPHDDEDNDDDDDDDDDDGDEEAETRSLARTNETSRGRWRWGPTPAVQKFSESVRKCECDWGMG</sequence>
<evidence type="ECO:0000313" key="3">
    <source>
        <dbReference type="Proteomes" id="UP000008744"/>
    </source>
</evidence>
<accession>B4GKM2</accession>